<sequence>MTTTPTLESSASWGDLLQGANALRSIALAGGVALHAINVYIVTTILPSVIKDIGGLEYYAWNTTLFVVTSIIGSALSAKLIETLGPRNAYLFAVAVFSAGAIICALAPGMPVLLAGRSVQGLGGGILFALSYALIRLVFDAPLWSRAMALVSGMWGVATLSGPAIGGIFAQTGHWRLAFWALLPVAAALALIVAFKVGGRASVPPAPPSSLPLRTLALLVASVLAVTLASLSTQWGWNAAGIAVGLAIAAAVARVDSRARNRLLPTGAYSMGAQLGALYAVMCLVVAAIATEIFVPYFLQVIHGMTPLTAGYMTAAMGAGWTLSAMPSATRSGAAADRLVRISPVVILAALIGLSVMTPQASILASAAGLAAYIVALMGVGFGIGLAWPHLLTKVFTAAPKGEETLTSSSITTVQLYAAAVTAALAGVVVNSAGLADPGGVEGARHAARWLFAAFALAPALALALLPRVTRAA</sequence>
<feature type="domain" description="Major facilitator superfamily (MFS) profile" evidence="6">
    <location>
        <begin position="24"/>
        <end position="471"/>
    </location>
</feature>
<name>A0AA42ITZ8_9BURK</name>
<dbReference type="InterPro" id="IPR001958">
    <property type="entry name" value="Tet-R_TetA/multi-R_MdtG-like"/>
</dbReference>
<evidence type="ECO:0000256" key="2">
    <source>
        <dbReference type="ARBA" id="ARBA00022692"/>
    </source>
</evidence>
<dbReference type="PANTHER" id="PTHR23501">
    <property type="entry name" value="MAJOR FACILITATOR SUPERFAMILY"/>
    <property type="match status" value="1"/>
</dbReference>
<dbReference type="GO" id="GO:0005886">
    <property type="term" value="C:plasma membrane"/>
    <property type="evidence" value="ECO:0007669"/>
    <property type="project" value="TreeGrafter"/>
</dbReference>
<keyword evidence="2 5" id="KW-0812">Transmembrane</keyword>
<evidence type="ECO:0000256" key="3">
    <source>
        <dbReference type="ARBA" id="ARBA00022989"/>
    </source>
</evidence>
<dbReference type="Gene3D" id="1.20.1250.20">
    <property type="entry name" value="MFS general substrate transporter like domains"/>
    <property type="match status" value="1"/>
</dbReference>
<dbReference type="Proteomes" id="UP001161094">
    <property type="component" value="Unassembled WGS sequence"/>
</dbReference>
<feature type="transmembrane region" description="Helical" evidence="5">
    <location>
        <begin position="58"/>
        <end position="77"/>
    </location>
</feature>
<dbReference type="RefSeq" id="WP_279993875.1">
    <property type="nucleotide sequence ID" value="NZ_JAOCDZ010000002.1"/>
</dbReference>
<dbReference type="PANTHER" id="PTHR23501:SF154">
    <property type="entry name" value="MULTIDRUG-EFFLUX TRANSPORTER RV1634-RELATED"/>
    <property type="match status" value="1"/>
</dbReference>
<dbReference type="Pfam" id="PF07690">
    <property type="entry name" value="MFS_1"/>
    <property type="match status" value="1"/>
</dbReference>
<organism evidence="7 8">
    <name type="scientific">Achromobacter spanius</name>
    <dbReference type="NCBI Taxonomy" id="217203"/>
    <lineage>
        <taxon>Bacteria</taxon>
        <taxon>Pseudomonadati</taxon>
        <taxon>Pseudomonadota</taxon>
        <taxon>Betaproteobacteria</taxon>
        <taxon>Burkholderiales</taxon>
        <taxon>Alcaligenaceae</taxon>
        <taxon>Achromobacter</taxon>
    </lineage>
</organism>
<dbReference type="InterPro" id="IPR036259">
    <property type="entry name" value="MFS_trans_sf"/>
</dbReference>
<feature type="transmembrane region" description="Helical" evidence="5">
    <location>
        <begin position="339"/>
        <end position="357"/>
    </location>
</feature>
<proteinExistence type="predicted"/>
<feature type="transmembrane region" description="Helical" evidence="5">
    <location>
        <begin position="177"/>
        <end position="199"/>
    </location>
</feature>
<dbReference type="SUPFAM" id="SSF103473">
    <property type="entry name" value="MFS general substrate transporter"/>
    <property type="match status" value="1"/>
</dbReference>
<keyword evidence="4 5" id="KW-0472">Membrane</keyword>
<evidence type="ECO:0000256" key="5">
    <source>
        <dbReference type="SAM" id="Phobius"/>
    </source>
</evidence>
<gene>
    <name evidence="7" type="ORF">N5D93_03470</name>
</gene>
<dbReference type="EMBL" id="JAOCDZ010000002">
    <property type="protein sequence ID" value="MDH0734852.1"/>
    <property type="molecule type" value="Genomic_DNA"/>
</dbReference>
<dbReference type="Gene3D" id="1.20.1720.10">
    <property type="entry name" value="Multidrug resistance protein D"/>
    <property type="match status" value="1"/>
</dbReference>
<feature type="transmembrane region" description="Helical" evidence="5">
    <location>
        <begin position="363"/>
        <end position="388"/>
    </location>
</feature>
<comment type="subcellular location">
    <subcellularLocation>
        <location evidence="1">Membrane</location>
        <topology evidence="1">Multi-pass membrane protein</topology>
    </subcellularLocation>
</comment>
<comment type="caution">
    <text evidence="7">The sequence shown here is derived from an EMBL/GenBank/DDBJ whole genome shotgun (WGS) entry which is preliminary data.</text>
</comment>
<feature type="transmembrane region" description="Helical" evidence="5">
    <location>
        <begin position="26"/>
        <end position="46"/>
    </location>
</feature>
<feature type="transmembrane region" description="Helical" evidence="5">
    <location>
        <begin position="276"/>
        <end position="298"/>
    </location>
</feature>
<evidence type="ECO:0000313" key="8">
    <source>
        <dbReference type="Proteomes" id="UP001161094"/>
    </source>
</evidence>
<dbReference type="InterPro" id="IPR020846">
    <property type="entry name" value="MFS_dom"/>
</dbReference>
<reference evidence="7" key="1">
    <citation type="submission" date="2022-09" db="EMBL/GenBank/DDBJ databases">
        <title>Intensive care unit water sources are persistently colonized with multi-drug resistant bacteria and are the site of extensive horizontal gene transfer of antibiotic resistance genes.</title>
        <authorList>
            <person name="Diorio-Toth L."/>
        </authorList>
    </citation>
    <scope>NUCLEOTIDE SEQUENCE</scope>
    <source>
        <strain evidence="7">GD03843</strain>
    </source>
</reference>
<dbReference type="InterPro" id="IPR011701">
    <property type="entry name" value="MFS"/>
</dbReference>
<feature type="transmembrane region" description="Helical" evidence="5">
    <location>
        <begin position="416"/>
        <end position="435"/>
    </location>
</feature>
<dbReference type="PROSITE" id="PS50850">
    <property type="entry name" value="MFS"/>
    <property type="match status" value="1"/>
</dbReference>
<evidence type="ECO:0000256" key="1">
    <source>
        <dbReference type="ARBA" id="ARBA00004141"/>
    </source>
</evidence>
<feature type="transmembrane region" description="Helical" evidence="5">
    <location>
        <begin position="114"/>
        <end position="135"/>
    </location>
</feature>
<feature type="transmembrane region" description="Helical" evidence="5">
    <location>
        <begin position="89"/>
        <end position="108"/>
    </location>
</feature>
<dbReference type="AlphaFoldDB" id="A0AA42ITZ8"/>
<evidence type="ECO:0000256" key="4">
    <source>
        <dbReference type="ARBA" id="ARBA00023136"/>
    </source>
</evidence>
<evidence type="ECO:0000313" key="7">
    <source>
        <dbReference type="EMBL" id="MDH0734852.1"/>
    </source>
</evidence>
<accession>A0AA42ITZ8</accession>
<feature type="transmembrane region" description="Helical" evidence="5">
    <location>
        <begin position="447"/>
        <end position="466"/>
    </location>
</feature>
<dbReference type="PRINTS" id="PR01035">
    <property type="entry name" value="TCRTETA"/>
</dbReference>
<protein>
    <submittedName>
        <fullName evidence="7">MFS transporter</fullName>
    </submittedName>
</protein>
<dbReference type="GO" id="GO:0022857">
    <property type="term" value="F:transmembrane transporter activity"/>
    <property type="evidence" value="ECO:0007669"/>
    <property type="project" value="InterPro"/>
</dbReference>
<feature type="transmembrane region" description="Helical" evidence="5">
    <location>
        <begin position="310"/>
        <end position="327"/>
    </location>
</feature>
<evidence type="ECO:0000259" key="6">
    <source>
        <dbReference type="PROSITE" id="PS50850"/>
    </source>
</evidence>
<feature type="transmembrane region" description="Helical" evidence="5">
    <location>
        <begin position="235"/>
        <end position="255"/>
    </location>
</feature>
<feature type="transmembrane region" description="Helical" evidence="5">
    <location>
        <begin position="147"/>
        <end position="171"/>
    </location>
</feature>
<keyword evidence="3 5" id="KW-1133">Transmembrane helix</keyword>